<evidence type="ECO:0000256" key="4">
    <source>
        <dbReference type="SAM" id="MobiDB-lite"/>
    </source>
</evidence>
<feature type="compositionally biased region" description="Polar residues" evidence="4">
    <location>
        <begin position="37"/>
        <end position="58"/>
    </location>
</feature>
<name>A0ABR3ZV16_9LECA</name>
<dbReference type="EMBL" id="JBEFKJ010000066">
    <property type="protein sequence ID" value="KAL2036558.1"/>
    <property type="molecule type" value="Genomic_DNA"/>
</dbReference>
<feature type="domain" description="DUF676" evidence="5">
    <location>
        <begin position="81"/>
        <end position="247"/>
    </location>
</feature>
<dbReference type="Gene3D" id="1.25.40.10">
    <property type="entry name" value="Tetratricopeptide repeat domain"/>
    <property type="match status" value="5"/>
</dbReference>
<dbReference type="Gene3D" id="3.40.50.300">
    <property type="entry name" value="P-loop containing nucleotide triphosphate hydrolases"/>
    <property type="match status" value="1"/>
</dbReference>
<dbReference type="SUPFAM" id="SSF52540">
    <property type="entry name" value="P-loop containing nucleoside triphosphate hydrolases"/>
    <property type="match status" value="1"/>
</dbReference>
<evidence type="ECO:0000256" key="3">
    <source>
        <dbReference type="ARBA" id="ARBA00022803"/>
    </source>
</evidence>
<evidence type="ECO:0000256" key="2">
    <source>
        <dbReference type="ARBA" id="ARBA00022737"/>
    </source>
</evidence>
<dbReference type="Pfam" id="PF13374">
    <property type="entry name" value="TPR_10"/>
    <property type="match status" value="4"/>
</dbReference>
<evidence type="ECO:0000313" key="7">
    <source>
        <dbReference type="Proteomes" id="UP001590950"/>
    </source>
</evidence>
<dbReference type="Gene3D" id="3.40.50.1820">
    <property type="entry name" value="alpha/beta hydrolase"/>
    <property type="match status" value="1"/>
</dbReference>
<dbReference type="InterPro" id="IPR019734">
    <property type="entry name" value="TPR_rpt"/>
</dbReference>
<comment type="caution">
    <text evidence="6">The sequence shown here is derived from an EMBL/GenBank/DDBJ whole genome shotgun (WGS) entry which is preliminary data.</text>
</comment>
<dbReference type="PANTHER" id="PTHR45641">
    <property type="entry name" value="TETRATRICOPEPTIDE REPEAT PROTEIN (AFU_ORTHOLOGUE AFUA_6G03870)"/>
    <property type="match status" value="1"/>
</dbReference>
<dbReference type="PANTHER" id="PTHR45641:SF19">
    <property type="entry name" value="NEPHROCYSTIN-3"/>
    <property type="match status" value="1"/>
</dbReference>
<dbReference type="Pfam" id="PF05057">
    <property type="entry name" value="DUF676"/>
    <property type="match status" value="1"/>
</dbReference>
<sequence>MPVKLRDLFRSRGSRSQSPLPIPSSSQTIVPQDLPAQPSQTTTRPPSAATNTHDSSSPIGEGQNYGIKALYDGGTEVSVDIVFVHGLTGNAYNTWLHKDTRVHWPSQLLRQDIPDARILSFGYDADIVNFWNPSSNSRLSNHAENLVGELVRRRERTNTKTREILFVAHSLGGLVVEHALSHSRNTAESHLRQIEHYTAGIVFLGVPHCGADLASWASLGTQIVNVLKRANEDIIAVLKPGSEMLREVENGFHKILRLRKEEGSEISITCFYEELRVIGFGEIVPLHSAEIKGYSCYGIHANHMDMTKFPNREDRGYDAILGELQRWKGSAHRARDNKSHSAVHDVKHCREKTSMEMGVKLGDDKGLTPRTMVEQGSNQFGDIRAWNRQVNQGDFYNTGFSPQATVSPETTGQYSYNTFYALDGYKRVPSTYYASNAIQQLHATDTDHKMAKLWMVPRTASRLYTGREELGERLAQVLSFNPSTPSTQQRIFTITGVGGTGKSEVCLKFAEDHRDEYWGVFWLNAGSIATAEQGYMDLGRRCGVAEPSLENVKSWLACTSQRWLLIIDNADDPEIDYSEYIPSSKRGDILLTTRNPECCIYNTAGSEPLGDLEPKLARKLLLRASSIMESRWKEKEKAAMAVVNILGSHTLAIIQAGAFVRQKLCTLEEYPTIFQQQRGQLLKFYSKQKPSVYDNVYTTFEVSAEYLQKSRLPESLDALNLLHTLAFMHNNGISEKIFQRASEYASELKNSGINNDEEVLALSMHHITRLPSYAQQEWSSLQDLLRWRKACSVLESLSIITPGNDDSAAISVHPLVHIWAKERQDHQSRYRAWQSAATILALSCQGWYSYHPFFSFLQPHVRACVSHNINEYTQHMSDMEAAQILFQLAYVLDIMRDESSLTFLVQCIRLRLQDRYGANEETTLQIKDFTGRVYLQQGKFQEVVDIFKEVAEGRSRMMAEDHPSRLDSQHALAGAYEANGQVDEAVTLLEHAVKVQEKLAEDHPSRLASQHALAGAYVANGQVDEAVTLLEHVVKVQEKLAEDHPSRLASQHALAGAYEANGQVDEAVTLLEHVVKVKEKLAEDHPSRLASQHALADAYRANGQVDEAVTLLEHVVKVQEKLAEDHPSRLASQHALAGAYEANGQVDEAVTLLEHVVKVKEKLAEDHPSRLASQHALAGAYRANGQVDEAVTLLEHVVKVQEKLAEDHPSRLASQHTLAGAYRANGQVDEAVTLLEHVVKVREKLAEDHPSRLASQHALAGAYEANGQVDEAVTLLEHVVKVEEKLAEDHPSRLASQHALAGAYEANGQVDEAVTLLEHVVKVREKLAEDHPSRLASQHALAGAYGANGQVDEAVTLLEHVVKVREKLAEDHPSRLASQHALAGAYEANWQVDEAVTLLEHAVKVQEKLAEDHPSRLASQHALAGAYRANGQVDEAVTLLEHVVKVQEKLAEDHPSRLASQHALAGAYEANGQVDEAVTLLEHVVKVEEKLAEDHPSRLASQHALAGAYRANGQVDEAVTLLEHVVKVQEKLAADHPSRLASQHALAGAYEANGQVDAAVTLLEHVVKVEEKLAEDHPSRLASQHALAGAYRANGQVDEAVTLLEHVVKVKEKLAEDHPSRLASQHALAGAYRANGQVDEAVTLLEHVVKVREKLAEDHPSRLASQHALADAYRANGRVDEALELTIGLAGSLGDAR</sequence>
<dbReference type="SUPFAM" id="SSF48452">
    <property type="entry name" value="TPR-like"/>
    <property type="match status" value="7"/>
</dbReference>
<evidence type="ECO:0000259" key="5">
    <source>
        <dbReference type="Pfam" id="PF05057"/>
    </source>
</evidence>
<feature type="region of interest" description="Disordered" evidence="4">
    <location>
        <begin position="1"/>
        <end position="61"/>
    </location>
</feature>
<feature type="compositionally biased region" description="Basic and acidic residues" evidence="4">
    <location>
        <begin position="1"/>
        <end position="10"/>
    </location>
</feature>
<organism evidence="6 7">
    <name type="scientific">Stereocaulon virgatum</name>
    <dbReference type="NCBI Taxonomy" id="373712"/>
    <lineage>
        <taxon>Eukaryota</taxon>
        <taxon>Fungi</taxon>
        <taxon>Dikarya</taxon>
        <taxon>Ascomycota</taxon>
        <taxon>Pezizomycotina</taxon>
        <taxon>Lecanoromycetes</taxon>
        <taxon>OSLEUM clade</taxon>
        <taxon>Lecanoromycetidae</taxon>
        <taxon>Lecanorales</taxon>
        <taxon>Lecanorineae</taxon>
        <taxon>Stereocaulaceae</taxon>
        <taxon>Stereocaulon</taxon>
    </lineage>
</organism>
<dbReference type="InterPro" id="IPR011990">
    <property type="entry name" value="TPR-like_helical_dom_sf"/>
</dbReference>
<dbReference type="SUPFAM" id="SSF53474">
    <property type="entry name" value="alpha/beta-Hydrolases"/>
    <property type="match status" value="1"/>
</dbReference>
<dbReference type="InterPro" id="IPR029058">
    <property type="entry name" value="AB_hydrolase_fold"/>
</dbReference>
<feature type="compositionally biased region" description="Low complexity" evidence="4">
    <location>
        <begin position="14"/>
        <end position="26"/>
    </location>
</feature>
<dbReference type="InterPro" id="IPR007751">
    <property type="entry name" value="DUF676_lipase-like"/>
</dbReference>
<dbReference type="SMART" id="SM00028">
    <property type="entry name" value="TPR"/>
    <property type="match status" value="16"/>
</dbReference>
<evidence type="ECO:0000313" key="6">
    <source>
        <dbReference type="EMBL" id="KAL2036558.1"/>
    </source>
</evidence>
<dbReference type="InterPro" id="IPR027417">
    <property type="entry name" value="P-loop_NTPase"/>
</dbReference>
<accession>A0ABR3ZV16</accession>
<evidence type="ECO:0000256" key="1">
    <source>
        <dbReference type="ARBA" id="ARBA00007920"/>
    </source>
</evidence>
<dbReference type="Pfam" id="PF13424">
    <property type="entry name" value="TPR_12"/>
    <property type="match status" value="7"/>
</dbReference>
<protein>
    <recommendedName>
        <fullName evidence="5">DUF676 domain-containing protein</fullName>
    </recommendedName>
</protein>
<proteinExistence type="inferred from homology"/>
<keyword evidence="3" id="KW-0802">TPR repeat</keyword>
<comment type="similarity">
    <text evidence="1">Belongs to the putative lipase ROG1 family.</text>
</comment>
<keyword evidence="2" id="KW-0677">Repeat</keyword>
<gene>
    <name evidence="6" type="ORF">N7G274_010708</name>
</gene>
<dbReference type="Proteomes" id="UP001590950">
    <property type="component" value="Unassembled WGS sequence"/>
</dbReference>
<keyword evidence="7" id="KW-1185">Reference proteome</keyword>
<reference evidence="6 7" key="1">
    <citation type="submission" date="2024-09" db="EMBL/GenBank/DDBJ databases">
        <title>Rethinking Asexuality: The Enigmatic Case of Functional Sexual Genes in Lepraria (Stereocaulaceae).</title>
        <authorList>
            <person name="Doellman M."/>
            <person name="Sun Y."/>
            <person name="Barcenas-Pena A."/>
            <person name="Lumbsch H.T."/>
            <person name="Grewe F."/>
        </authorList>
    </citation>
    <scope>NUCLEOTIDE SEQUENCE [LARGE SCALE GENOMIC DNA]</scope>
    <source>
        <strain evidence="6 7">Mercado 3170</strain>
    </source>
</reference>